<name>A0A9X1NA08_9ACTN</name>
<evidence type="ECO:0008006" key="4">
    <source>
        <dbReference type="Google" id="ProtNLM"/>
    </source>
</evidence>
<feature type="compositionally biased region" description="Low complexity" evidence="1">
    <location>
        <begin position="49"/>
        <end position="65"/>
    </location>
</feature>
<dbReference type="RefSeq" id="WP_231439220.1">
    <property type="nucleotide sequence ID" value="NZ_JAJOMB010000002.1"/>
</dbReference>
<feature type="region of interest" description="Disordered" evidence="1">
    <location>
        <begin position="49"/>
        <end position="150"/>
    </location>
</feature>
<sequence>MSETTRKTLTSSPGSALWSGRSPVVRCVILGVTVALSGLAVPVASAALAPQPNGPSSSGLPDSPSWALQSEAGQTTPGSVPSPSATPTPSQTQAAATPTATAPAKEPKANKSSEAAQPDEESPKAPATKTSESEPEDAPTAEKKTESKEKAAVFTARRINAGSPQNERVGDIREQQCSSCASGSRISYLEPGRSLTVPVNGVEVGGARTLTVVYENDGLRDLYVTVNGNSQKFSVSGAGDWVTPAYLEIPIKLKKGSNTIRFDNPHGPGPDLDQFRIE</sequence>
<dbReference type="EMBL" id="JAJOMB010000002">
    <property type="protein sequence ID" value="MCD5310295.1"/>
    <property type="molecule type" value="Genomic_DNA"/>
</dbReference>
<dbReference type="InterPro" id="IPR008979">
    <property type="entry name" value="Galactose-bd-like_sf"/>
</dbReference>
<dbReference type="SUPFAM" id="SSF49785">
    <property type="entry name" value="Galactose-binding domain-like"/>
    <property type="match status" value="1"/>
</dbReference>
<feature type="region of interest" description="Disordered" evidence="1">
    <location>
        <begin position="259"/>
        <end position="278"/>
    </location>
</feature>
<evidence type="ECO:0000313" key="2">
    <source>
        <dbReference type="EMBL" id="MCD5310295.1"/>
    </source>
</evidence>
<feature type="region of interest" description="Disordered" evidence="1">
    <location>
        <begin position="155"/>
        <end position="174"/>
    </location>
</feature>
<protein>
    <recommendedName>
        <fullName evidence="4">CBM6 domain-containing protein</fullName>
    </recommendedName>
</protein>
<evidence type="ECO:0000313" key="3">
    <source>
        <dbReference type="Proteomes" id="UP001138997"/>
    </source>
</evidence>
<feature type="compositionally biased region" description="Basic and acidic residues" evidence="1">
    <location>
        <begin position="140"/>
        <end position="150"/>
    </location>
</feature>
<organism evidence="2 3">
    <name type="scientific">Kineosporia babensis</name>
    <dbReference type="NCBI Taxonomy" id="499548"/>
    <lineage>
        <taxon>Bacteria</taxon>
        <taxon>Bacillati</taxon>
        <taxon>Actinomycetota</taxon>
        <taxon>Actinomycetes</taxon>
        <taxon>Kineosporiales</taxon>
        <taxon>Kineosporiaceae</taxon>
        <taxon>Kineosporia</taxon>
    </lineage>
</organism>
<dbReference type="Gene3D" id="2.60.120.260">
    <property type="entry name" value="Galactose-binding domain-like"/>
    <property type="match status" value="1"/>
</dbReference>
<feature type="compositionally biased region" description="Low complexity" evidence="1">
    <location>
        <begin position="75"/>
        <end position="104"/>
    </location>
</feature>
<accession>A0A9X1NA08</accession>
<dbReference type="AlphaFoldDB" id="A0A9X1NA08"/>
<comment type="caution">
    <text evidence="2">The sequence shown here is derived from an EMBL/GenBank/DDBJ whole genome shotgun (WGS) entry which is preliminary data.</text>
</comment>
<proteinExistence type="predicted"/>
<dbReference type="CDD" id="cd04081">
    <property type="entry name" value="CBM35_galactosidase-like"/>
    <property type="match status" value="1"/>
</dbReference>
<keyword evidence="3" id="KW-1185">Reference proteome</keyword>
<gene>
    <name evidence="2" type="ORF">LR394_05255</name>
</gene>
<evidence type="ECO:0000256" key="1">
    <source>
        <dbReference type="SAM" id="MobiDB-lite"/>
    </source>
</evidence>
<dbReference type="Proteomes" id="UP001138997">
    <property type="component" value="Unassembled WGS sequence"/>
</dbReference>
<reference evidence="2" key="1">
    <citation type="submission" date="2021-11" db="EMBL/GenBank/DDBJ databases">
        <title>Streptomyces corallinus and Kineosporia corallina sp. nov., two new coral-derived marine actinobacteria.</title>
        <authorList>
            <person name="Buangrab K."/>
            <person name="Sutthacheep M."/>
            <person name="Yeemin T."/>
            <person name="Harunari E."/>
            <person name="Igarashi Y."/>
            <person name="Sripreechasak P."/>
            <person name="Kanchanasin P."/>
            <person name="Tanasupawat S."/>
            <person name="Phongsopitanun W."/>
        </authorList>
    </citation>
    <scope>NUCLEOTIDE SEQUENCE</scope>
    <source>
        <strain evidence="2">JCM 31032</strain>
    </source>
</reference>